<protein>
    <recommendedName>
        <fullName evidence="5">Serine acetyltransferase</fullName>
        <ecNumber evidence="5">2.3.1.30</ecNumber>
    </recommendedName>
</protein>
<evidence type="ECO:0000313" key="6">
    <source>
        <dbReference type="EMBL" id="KAA5614190.1"/>
    </source>
</evidence>
<dbReference type="InterPro" id="IPR011004">
    <property type="entry name" value="Trimer_LpxA-like_sf"/>
</dbReference>
<reference evidence="6 7" key="1">
    <citation type="submission" date="2019-09" db="EMBL/GenBank/DDBJ databases">
        <title>Genome sequence of Rhodovastum atsumiense, a diverse member of the Acetobacteraceae family of non-sulfur purple photosynthetic bacteria.</title>
        <authorList>
            <person name="Meyer T."/>
            <person name="Kyndt J."/>
        </authorList>
    </citation>
    <scope>NUCLEOTIDE SEQUENCE [LARGE SCALE GENOMIC DNA]</scope>
    <source>
        <strain evidence="6 7">DSM 21279</strain>
    </source>
</reference>
<dbReference type="Proteomes" id="UP000325255">
    <property type="component" value="Unassembled WGS sequence"/>
</dbReference>
<dbReference type="PIRSF" id="PIRSF000441">
    <property type="entry name" value="CysE"/>
    <property type="match status" value="1"/>
</dbReference>
<dbReference type="InterPro" id="IPR001451">
    <property type="entry name" value="Hexapep"/>
</dbReference>
<name>A0A5M6J0S6_9PROT</name>
<dbReference type="EC" id="2.3.1.30" evidence="5"/>
<dbReference type="Pfam" id="PF00132">
    <property type="entry name" value="Hexapep"/>
    <property type="match status" value="1"/>
</dbReference>
<dbReference type="SUPFAM" id="SSF51161">
    <property type="entry name" value="Trimeric LpxA-like enzymes"/>
    <property type="match status" value="1"/>
</dbReference>
<keyword evidence="7" id="KW-1185">Reference proteome</keyword>
<dbReference type="CDD" id="cd03354">
    <property type="entry name" value="LbH_SAT"/>
    <property type="match status" value="1"/>
</dbReference>
<dbReference type="GO" id="GO:0005737">
    <property type="term" value="C:cytoplasm"/>
    <property type="evidence" value="ECO:0007669"/>
    <property type="project" value="InterPro"/>
</dbReference>
<dbReference type="OrthoDB" id="9815592at2"/>
<evidence type="ECO:0000256" key="1">
    <source>
        <dbReference type="ARBA" id="ARBA00007274"/>
    </source>
</evidence>
<dbReference type="Gene3D" id="2.160.10.10">
    <property type="entry name" value="Hexapeptide repeat proteins"/>
    <property type="match status" value="1"/>
</dbReference>
<keyword evidence="4 5" id="KW-0012">Acyltransferase</keyword>
<proteinExistence type="inferred from homology"/>
<dbReference type="PROSITE" id="PS00101">
    <property type="entry name" value="HEXAPEP_TRANSFERASES"/>
    <property type="match status" value="1"/>
</dbReference>
<dbReference type="InterPro" id="IPR045304">
    <property type="entry name" value="LbH_SAT"/>
</dbReference>
<comment type="caution">
    <text evidence="6">The sequence shown here is derived from an EMBL/GenBank/DDBJ whole genome shotgun (WGS) entry which is preliminary data.</text>
</comment>
<comment type="similarity">
    <text evidence="1 5">Belongs to the transferase hexapeptide repeat family.</text>
</comment>
<dbReference type="InterPro" id="IPR005881">
    <property type="entry name" value="Ser_O-AcTrfase"/>
</dbReference>
<evidence type="ECO:0000256" key="3">
    <source>
        <dbReference type="ARBA" id="ARBA00022737"/>
    </source>
</evidence>
<keyword evidence="3" id="KW-0677">Repeat</keyword>
<evidence type="ECO:0000256" key="2">
    <source>
        <dbReference type="ARBA" id="ARBA00022679"/>
    </source>
</evidence>
<gene>
    <name evidence="6" type="ORF">F1189_02205</name>
</gene>
<evidence type="ECO:0000313" key="7">
    <source>
        <dbReference type="Proteomes" id="UP000325255"/>
    </source>
</evidence>
<dbReference type="AlphaFoldDB" id="A0A5M6J0S6"/>
<comment type="catalytic activity">
    <reaction evidence="5">
        <text>L-serine + acetyl-CoA = O-acetyl-L-serine + CoA</text>
        <dbReference type="Rhea" id="RHEA:24560"/>
        <dbReference type="ChEBI" id="CHEBI:33384"/>
        <dbReference type="ChEBI" id="CHEBI:57287"/>
        <dbReference type="ChEBI" id="CHEBI:57288"/>
        <dbReference type="ChEBI" id="CHEBI:58340"/>
        <dbReference type="EC" id="2.3.1.30"/>
    </reaction>
</comment>
<sequence>MLSVIGEDYRANGRDWTRPGFRALAAYRFGVWRMGIRSKLLRAPFSILYRALYRFCRNVYGIELPYSARVGRKVIIEHQGGIVVHGAAIIGDRCILRQNCTLGLRTLDAPNEAPVLMEGVSLGAGAVVLGKVTVGANAMVGANAVVLADVPAGAVVVGVPARVLRASPGSAAFLHAPDAYAEADPRGR</sequence>
<dbReference type="GO" id="GO:0006535">
    <property type="term" value="P:cysteine biosynthetic process from serine"/>
    <property type="evidence" value="ECO:0007669"/>
    <property type="project" value="InterPro"/>
</dbReference>
<keyword evidence="2 5" id="KW-0808">Transferase</keyword>
<evidence type="ECO:0000256" key="5">
    <source>
        <dbReference type="PIRNR" id="PIRNR000441"/>
    </source>
</evidence>
<dbReference type="PANTHER" id="PTHR42811">
    <property type="entry name" value="SERINE ACETYLTRANSFERASE"/>
    <property type="match status" value="1"/>
</dbReference>
<dbReference type="EMBL" id="VWPK01000003">
    <property type="protein sequence ID" value="KAA5614190.1"/>
    <property type="molecule type" value="Genomic_DNA"/>
</dbReference>
<dbReference type="GO" id="GO:0009001">
    <property type="term" value="F:serine O-acetyltransferase activity"/>
    <property type="evidence" value="ECO:0007669"/>
    <property type="project" value="UniProtKB-EC"/>
</dbReference>
<evidence type="ECO:0000256" key="4">
    <source>
        <dbReference type="ARBA" id="ARBA00023315"/>
    </source>
</evidence>
<accession>A0A5M6J0S6</accession>
<organism evidence="6 7">
    <name type="scientific">Rhodovastum atsumiense</name>
    <dbReference type="NCBI Taxonomy" id="504468"/>
    <lineage>
        <taxon>Bacteria</taxon>
        <taxon>Pseudomonadati</taxon>
        <taxon>Pseudomonadota</taxon>
        <taxon>Alphaproteobacteria</taxon>
        <taxon>Acetobacterales</taxon>
        <taxon>Acetobacteraceae</taxon>
        <taxon>Rhodovastum</taxon>
    </lineage>
</organism>
<dbReference type="InterPro" id="IPR018357">
    <property type="entry name" value="Hexapep_transf_CS"/>
</dbReference>